<dbReference type="RefSeq" id="WP_045457798.1">
    <property type="nucleotide sequence ID" value="NZ_BBLT01000001.1"/>
</dbReference>
<accession>A0A098L8T0</accession>
<proteinExistence type="predicted"/>
<reference evidence="1 2" key="1">
    <citation type="submission" date="2014-09" db="EMBL/GenBank/DDBJ databases">
        <title>Sporocytophaga myxococcoides PG-01 genome sequencing.</title>
        <authorList>
            <person name="Liu L."/>
            <person name="Gao P.J."/>
            <person name="Chen G.J."/>
            <person name="Wang L.S."/>
        </authorList>
    </citation>
    <scope>NUCLEOTIDE SEQUENCE [LARGE SCALE GENOMIC DNA]</scope>
    <source>
        <strain evidence="1 2">PG-01</strain>
    </source>
</reference>
<sequence>MVSKKLFEAPYCEIKERNDGIIYAKWKGFLKPGQVKTGCRFMTEYVRNNKITVHLSDHRDLRVLSKDVQDYLITEWFPEIENQGMRKIAALEAPDPFAKVTVDKVNVEAHVGNLIIRSFETEEECVSWLLE</sequence>
<name>A0A098L8T0_9BACT</name>
<comment type="caution">
    <text evidence="1">The sequence shown here is derived from an EMBL/GenBank/DDBJ whole genome shotgun (WGS) entry which is preliminary data.</text>
</comment>
<dbReference type="Proteomes" id="UP000030185">
    <property type="component" value="Unassembled WGS sequence"/>
</dbReference>
<protein>
    <submittedName>
        <fullName evidence="1">Uncharacterized protein</fullName>
    </submittedName>
</protein>
<evidence type="ECO:0000313" key="1">
    <source>
        <dbReference type="EMBL" id="GAL83225.1"/>
    </source>
</evidence>
<evidence type="ECO:0000313" key="2">
    <source>
        <dbReference type="Proteomes" id="UP000030185"/>
    </source>
</evidence>
<dbReference type="STRING" id="153721.MYP_451"/>
<organism evidence="1 2">
    <name type="scientific">Sporocytophaga myxococcoides</name>
    <dbReference type="NCBI Taxonomy" id="153721"/>
    <lineage>
        <taxon>Bacteria</taxon>
        <taxon>Pseudomonadati</taxon>
        <taxon>Bacteroidota</taxon>
        <taxon>Cytophagia</taxon>
        <taxon>Cytophagales</taxon>
        <taxon>Cytophagaceae</taxon>
        <taxon>Sporocytophaga</taxon>
    </lineage>
</organism>
<gene>
    <name evidence="1" type="ORF">MYP_451</name>
</gene>
<dbReference type="EMBL" id="BBLT01000001">
    <property type="protein sequence ID" value="GAL83225.1"/>
    <property type="molecule type" value="Genomic_DNA"/>
</dbReference>
<dbReference type="OrthoDB" id="852227at2"/>
<dbReference type="AlphaFoldDB" id="A0A098L8T0"/>
<keyword evidence="2" id="KW-1185">Reference proteome</keyword>